<evidence type="ECO:0000256" key="1">
    <source>
        <dbReference type="SAM" id="SignalP"/>
    </source>
</evidence>
<proteinExistence type="predicted"/>
<dbReference type="PATRIC" id="fig|1280950.3.peg.2513"/>
<dbReference type="Gene3D" id="3.30.565.40">
    <property type="entry name" value="Fervidobacterium nodosum Rt17-B1 like"/>
    <property type="match status" value="1"/>
</dbReference>
<dbReference type="PROSITE" id="PS51257">
    <property type="entry name" value="PROKAR_LIPOPROTEIN"/>
    <property type="match status" value="1"/>
</dbReference>
<feature type="signal peptide" evidence="1">
    <location>
        <begin position="1"/>
        <end position="19"/>
    </location>
</feature>
<keyword evidence="1" id="KW-0732">Signal</keyword>
<feature type="chain" id="PRO_5001578146" evidence="1">
    <location>
        <begin position="20"/>
        <end position="288"/>
    </location>
</feature>
<evidence type="ECO:0000313" key="2">
    <source>
        <dbReference type="EMBL" id="KCZ90677.1"/>
    </source>
</evidence>
<dbReference type="InterPro" id="IPR037126">
    <property type="entry name" value="PdaC/RsiV-like_sf"/>
</dbReference>
<gene>
    <name evidence="2" type="ORF">HJO_12536</name>
</gene>
<comment type="caution">
    <text evidence="2">The sequence shown here is derived from an EMBL/GenBank/DDBJ whole genome shotgun (WGS) entry which is preliminary data.</text>
</comment>
<dbReference type="Gene3D" id="3.90.640.20">
    <property type="entry name" value="Heat-shock cognate protein, ATPase"/>
    <property type="match status" value="1"/>
</dbReference>
<name>A0A059FJ86_9PROT</name>
<dbReference type="STRING" id="1280950.HJO_12536"/>
<dbReference type="EMBL" id="ARYK01000006">
    <property type="protein sequence ID" value="KCZ90677.1"/>
    <property type="molecule type" value="Genomic_DNA"/>
</dbReference>
<keyword evidence="3" id="KW-1185">Reference proteome</keyword>
<organism evidence="2 3">
    <name type="scientific">Hyphomonas johnsonii MHS-2</name>
    <dbReference type="NCBI Taxonomy" id="1280950"/>
    <lineage>
        <taxon>Bacteria</taxon>
        <taxon>Pseudomonadati</taxon>
        <taxon>Pseudomonadota</taxon>
        <taxon>Alphaproteobacteria</taxon>
        <taxon>Hyphomonadales</taxon>
        <taxon>Hyphomonadaceae</taxon>
        <taxon>Hyphomonas</taxon>
    </lineage>
</organism>
<evidence type="ECO:0000313" key="3">
    <source>
        <dbReference type="Proteomes" id="UP000025171"/>
    </source>
</evidence>
<protein>
    <submittedName>
        <fullName evidence="2">Putative lipoprotein</fullName>
    </submittedName>
</protein>
<reference evidence="2 3" key="1">
    <citation type="journal article" date="2014" name="Antonie Van Leeuwenhoek">
        <title>Hyphomonas beringensis sp. nov. and Hyphomonas chukchiensis sp. nov., isolated from surface seawater of the Bering Sea and Chukchi Sea.</title>
        <authorList>
            <person name="Li C."/>
            <person name="Lai Q."/>
            <person name="Li G."/>
            <person name="Dong C."/>
            <person name="Wang J."/>
            <person name="Liao Y."/>
            <person name="Shao Z."/>
        </authorList>
    </citation>
    <scope>NUCLEOTIDE SEQUENCE [LARGE SCALE GENOMIC DNA]</scope>
    <source>
        <strain evidence="2 3">MHS-2</strain>
    </source>
</reference>
<accession>A0A059FJ86</accession>
<keyword evidence="2" id="KW-0449">Lipoprotein</keyword>
<dbReference type="AlphaFoldDB" id="A0A059FJ86"/>
<dbReference type="eggNOG" id="ENOG5031DQ0">
    <property type="taxonomic scope" value="Bacteria"/>
</dbReference>
<sequence>MLKLACCAAIGALTLGACSGKTEPAAPAAPDAPATNVAATGGAETVVAPPEVPVVQPGPAHEISVKTDSFTGSSVIDDRLFEIAPKIAADLAYDSRVRIDAMDNDATTYKLEDPAYFTPFSLTIKWSLVAEAGDLISIEGFTGAYSGGAHGNYYTDARIHDVTTGRELTLRDLLTDPVATVSANLPLIYADIADKRVAAAGDAKSREVFRAESADAISDNSILDGEVGLAASTEAGKFGGYTVHFAPYEIGSFAEGAYRITVPQAAFHDGLKPEYRDLFAGEPVDPEN</sequence>
<dbReference type="OrthoDB" id="4760806at2"/>
<dbReference type="RefSeq" id="WP_035617370.1">
    <property type="nucleotide sequence ID" value="NZ_ARYK01000006.1"/>
</dbReference>
<dbReference type="Proteomes" id="UP000025171">
    <property type="component" value="Unassembled WGS sequence"/>
</dbReference>